<feature type="transmembrane region" description="Helical" evidence="6">
    <location>
        <begin position="126"/>
        <end position="143"/>
    </location>
</feature>
<dbReference type="InterPro" id="IPR000620">
    <property type="entry name" value="EamA_dom"/>
</dbReference>
<organism evidence="8 9">
    <name type="scientific">Thauera phenolivorans</name>
    <dbReference type="NCBI Taxonomy" id="1792543"/>
    <lineage>
        <taxon>Bacteria</taxon>
        <taxon>Pseudomonadati</taxon>
        <taxon>Pseudomonadota</taxon>
        <taxon>Betaproteobacteria</taxon>
        <taxon>Rhodocyclales</taxon>
        <taxon>Zoogloeaceae</taxon>
        <taxon>Thauera</taxon>
    </lineage>
</organism>
<gene>
    <name evidence="8" type="ORF">GX576_12115</name>
</gene>
<evidence type="ECO:0000313" key="8">
    <source>
        <dbReference type="EMBL" id="NLF55117.1"/>
    </source>
</evidence>
<feature type="transmembrane region" description="Helical" evidence="6">
    <location>
        <begin position="98"/>
        <end position="119"/>
    </location>
</feature>
<evidence type="ECO:0000256" key="5">
    <source>
        <dbReference type="ARBA" id="ARBA00023136"/>
    </source>
</evidence>
<feature type="domain" description="EamA" evidence="7">
    <location>
        <begin position="9"/>
        <end position="142"/>
    </location>
</feature>
<feature type="transmembrane region" description="Helical" evidence="6">
    <location>
        <begin position="70"/>
        <end position="92"/>
    </location>
</feature>
<feature type="transmembrane region" description="Helical" evidence="6">
    <location>
        <begin position="35"/>
        <end position="58"/>
    </location>
</feature>
<feature type="domain" description="EamA" evidence="7">
    <location>
        <begin position="158"/>
        <end position="303"/>
    </location>
</feature>
<dbReference type="InterPro" id="IPR050638">
    <property type="entry name" value="AA-Vitamin_Transporters"/>
</dbReference>
<dbReference type="Pfam" id="PF00892">
    <property type="entry name" value="EamA"/>
    <property type="match status" value="2"/>
</dbReference>
<reference evidence="8 9" key="1">
    <citation type="journal article" date="2020" name="Biotechnol. Biofuels">
        <title>New insights from the biogas microbiome by comprehensive genome-resolved metagenomics of nearly 1600 species originating from multiple anaerobic digesters.</title>
        <authorList>
            <person name="Campanaro S."/>
            <person name="Treu L."/>
            <person name="Rodriguez-R L.M."/>
            <person name="Kovalovszki A."/>
            <person name="Ziels R.M."/>
            <person name="Maus I."/>
            <person name="Zhu X."/>
            <person name="Kougias P.G."/>
            <person name="Basile A."/>
            <person name="Luo G."/>
            <person name="Schluter A."/>
            <person name="Konstantinidis K.T."/>
            <person name="Angelidaki I."/>
        </authorList>
    </citation>
    <scope>NUCLEOTIDE SEQUENCE [LARGE SCALE GENOMIC DNA]</scope>
    <source>
        <strain evidence="8">AS06rmzACSIP_256</strain>
    </source>
</reference>
<evidence type="ECO:0000256" key="1">
    <source>
        <dbReference type="ARBA" id="ARBA00004141"/>
    </source>
</evidence>
<feature type="transmembrane region" description="Helical" evidence="6">
    <location>
        <begin position="286"/>
        <end position="307"/>
    </location>
</feature>
<keyword evidence="5 6" id="KW-0472">Membrane</keyword>
<evidence type="ECO:0000259" key="7">
    <source>
        <dbReference type="Pfam" id="PF00892"/>
    </source>
</evidence>
<feature type="transmembrane region" description="Helical" evidence="6">
    <location>
        <begin position="196"/>
        <end position="214"/>
    </location>
</feature>
<keyword evidence="4 6" id="KW-1133">Transmembrane helix</keyword>
<dbReference type="InterPro" id="IPR037185">
    <property type="entry name" value="EmrE-like"/>
</dbReference>
<protein>
    <submittedName>
        <fullName evidence="8">DMT family transporter</fullName>
    </submittedName>
</protein>
<keyword evidence="3 6" id="KW-0812">Transmembrane</keyword>
<feature type="transmembrane region" description="Helical" evidence="6">
    <location>
        <begin position="226"/>
        <end position="249"/>
    </location>
</feature>
<comment type="caution">
    <text evidence="8">The sequence shown here is derived from an EMBL/GenBank/DDBJ whole genome shotgun (WGS) entry which is preliminary data.</text>
</comment>
<evidence type="ECO:0000256" key="3">
    <source>
        <dbReference type="ARBA" id="ARBA00022692"/>
    </source>
</evidence>
<evidence type="ECO:0000313" key="9">
    <source>
        <dbReference type="Proteomes" id="UP000536534"/>
    </source>
</evidence>
<dbReference type="PANTHER" id="PTHR32322:SF2">
    <property type="entry name" value="EAMA DOMAIN-CONTAINING PROTEIN"/>
    <property type="match status" value="1"/>
</dbReference>
<name>A0A7X7LXM7_9RHOO</name>
<accession>A0A7X7LXM7</accession>
<evidence type="ECO:0000256" key="4">
    <source>
        <dbReference type="ARBA" id="ARBA00022989"/>
    </source>
</evidence>
<evidence type="ECO:0000256" key="6">
    <source>
        <dbReference type="SAM" id="Phobius"/>
    </source>
</evidence>
<dbReference type="PANTHER" id="PTHR32322">
    <property type="entry name" value="INNER MEMBRANE TRANSPORTER"/>
    <property type="match status" value="1"/>
</dbReference>
<dbReference type="GO" id="GO:0016020">
    <property type="term" value="C:membrane"/>
    <property type="evidence" value="ECO:0007669"/>
    <property type="project" value="UniProtKB-SubCell"/>
</dbReference>
<comment type="similarity">
    <text evidence="2">Belongs to the EamA transporter family.</text>
</comment>
<dbReference type="SUPFAM" id="SSF103481">
    <property type="entry name" value="Multidrug resistance efflux transporter EmrE"/>
    <property type="match status" value="2"/>
</dbReference>
<comment type="subcellular location">
    <subcellularLocation>
        <location evidence="1">Membrane</location>
        <topology evidence="1">Multi-pass membrane protein</topology>
    </subcellularLocation>
</comment>
<proteinExistence type="inferred from homology"/>
<feature type="transmembrane region" description="Helical" evidence="6">
    <location>
        <begin position="155"/>
        <end position="175"/>
    </location>
</feature>
<dbReference type="OrthoDB" id="4167046at2"/>
<dbReference type="RefSeq" id="WP_068804171.1">
    <property type="nucleotide sequence ID" value="NZ_MBFM01000001.1"/>
</dbReference>
<feature type="transmembrane region" description="Helical" evidence="6">
    <location>
        <begin position="261"/>
        <end position="280"/>
    </location>
</feature>
<dbReference type="AlphaFoldDB" id="A0A7X7LXM7"/>
<dbReference type="Proteomes" id="UP000536534">
    <property type="component" value="Unassembled WGS sequence"/>
</dbReference>
<sequence length="311" mass="33832">MRLTPRLTLLLVLPPMLWAGNAVVGRIAIESIPPLWLNALRWMLAFLILLPFGWRALATAEARAQIRDRWRYLAILGLVGVGAYNALQYLALRTSTPLNVTLIASSAPVWMLAIGALFYKVMPRRLQVMGALLSLSGVALVLSRGNPGALLRIEFVEGDLLMLLAMIGWTTYSWMLARPPAHMRGEQRPAWNWAEFLVAQCVFGVGWAVGAAGIGDLVSDTAPAQWSWPLVAAVFYVAIGPSIIAYRAWGMAVNEAGPAMASIFYNFTPLFAAVFSAAVMGEWPQAYHGVAFLLIVGGILVSSRATARTSH</sequence>
<dbReference type="EMBL" id="JAAYYV010000330">
    <property type="protein sequence ID" value="NLF55117.1"/>
    <property type="molecule type" value="Genomic_DNA"/>
</dbReference>
<evidence type="ECO:0000256" key="2">
    <source>
        <dbReference type="ARBA" id="ARBA00007362"/>
    </source>
</evidence>